<name>A0ABU0ZP25_9ACTN</name>
<dbReference type="Pfam" id="PF22513">
    <property type="entry name" value="FitA-like_RHH"/>
    <property type="match status" value="1"/>
</dbReference>
<proteinExistence type="predicted"/>
<gene>
    <name evidence="2" type="ORF">RB614_29665</name>
</gene>
<dbReference type="Gene3D" id="1.10.1220.10">
    <property type="entry name" value="Met repressor-like"/>
    <property type="match status" value="1"/>
</dbReference>
<keyword evidence="3" id="KW-1185">Reference proteome</keyword>
<dbReference type="Proteomes" id="UP001230908">
    <property type="component" value="Unassembled WGS sequence"/>
</dbReference>
<feature type="domain" description="Antitoxin FitA-like ribbon-helix-helix" evidence="1">
    <location>
        <begin position="6"/>
        <end position="33"/>
    </location>
</feature>
<reference evidence="2 3" key="1">
    <citation type="submission" date="2023-08" db="EMBL/GenBank/DDBJ databases">
        <title>Phytohabitans sansha sp. nov., isolated from marine sediment.</title>
        <authorList>
            <person name="Zhao Y."/>
            <person name="Yi K."/>
        </authorList>
    </citation>
    <scope>NUCLEOTIDE SEQUENCE [LARGE SCALE GENOMIC DNA]</scope>
    <source>
        <strain evidence="2 3">ZYX-F-186</strain>
    </source>
</reference>
<dbReference type="InterPro" id="IPR013321">
    <property type="entry name" value="Arc_rbn_hlx_hlx"/>
</dbReference>
<sequence>MVTTVNLPDELHAALKRVADDEHRSMNATILVAVERYVADRSHRSRVRELATDVARRHAELLDRLGK</sequence>
<organism evidence="2 3">
    <name type="scientific">Phytohabitans maris</name>
    <dbReference type="NCBI Taxonomy" id="3071409"/>
    <lineage>
        <taxon>Bacteria</taxon>
        <taxon>Bacillati</taxon>
        <taxon>Actinomycetota</taxon>
        <taxon>Actinomycetes</taxon>
        <taxon>Micromonosporales</taxon>
        <taxon>Micromonosporaceae</taxon>
    </lineage>
</organism>
<keyword evidence="2" id="KW-0238">DNA-binding</keyword>
<comment type="caution">
    <text evidence="2">The sequence shown here is derived from an EMBL/GenBank/DDBJ whole genome shotgun (WGS) entry which is preliminary data.</text>
</comment>
<evidence type="ECO:0000259" key="1">
    <source>
        <dbReference type="Pfam" id="PF22513"/>
    </source>
</evidence>
<dbReference type="EMBL" id="JAVHUY010000033">
    <property type="protein sequence ID" value="MDQ7908708.1"/>
    <property type="molecule type" value="Genomic_DNA"/>
</dbReference>
<evidence type="ECO:0000313" key="3">
    <source>
        <dbReference type="Proteomes" id="UP001230908"/>
    </source>
</evidence>
<evidence type="ECO:0000313" key="2">
    <source>
        <dbReference type="EMBL" id="MDQ7908708.1"/>
    </source>
</evidence>
<dbReference type="GO" id="GO:0003677">
    <property type="term" value="F:DNA binding"/>
    <property type="evidence" value="ECO:0007669"/>
    <property type="project" value="UniProtKB-KW"/>
</dbReference>
<accession>A0ABU0ZP25</accession>
<protein>
    <submittedName>
        <fullName evidence="2">Arc family DNA-binding protein</fullName>
    </submittedName>
</protein>
<dbReference type="InterPro" id="IPR010985">
    <property type="entry name" value="Ribbon_hlx_hlx"/>
</dbReference>
<dbReference type="InterPro" id="IPR053853">
    <property type="entry name" value="FitA-like_RHH"/>
</dbReference>
<dbReference type="RefSeq" id="WP_308715976.1">
    <property type="nucleotide sequence ID" value="NZ_JAVHUY010000033.1"/>
</dbReference>
<dbReference type="SUPFAM" id="SSF47598">
    <property type="entry name" value="Ribbon-helix-helix"/>
    <property type="match status" value="1"/>
</dbReference>